<accession>A0A1C6RIJ2</accession>
<protein>
    <submittedName>
        <fullName evidence="1">Uncharacterized protein</fullName>
    </submittedName>
</protein>
<sequence length="72" mass="8220">MFVRLIDKHGTREVIRCVTPWWMRTARTCGQHRAQGKGGVGSVLIADDFPEPASRRTTHRIAEDEAMLRTSR</sequence>
<proteinExistence type="predicted"/>
<dbReference type="EMBL" id="FMHW01000002">
    <property type="protein sequence ID" value="SCL16960.1"/>
    <property type="molecule type" value="Genomic_DNA"/>
</dbReference>
<evidence type="ECO:0000313" key="2">
    <source>
        <dbReference type="Proteomes" id="UP000198959"/>
    </source>
</evidence>
<dbReference type="AlphaFoldDB" id="A0A1C6RIJ2"/>
<reference evidence="2" key="1">
    <citation type="submission" date="2016-06" db="EMBL/GenBank/DDBJ databases">
        <authorList>
            <person name="Varghese N."/>
            <person name="Submissions Spin"/>
        </authorList>
    </citation>
    <scope>NUCLEOTIDE SEQUENCE [LARGE SCALE GENOMIC DNA]</scope>
    <source>
        <strain evidence="2">DSM 43817</strain>
    </source>
</reference>
<name>A0A1C6RIJ2_9ACTN</name>
<dbReference type="STRING" id="145854.GA0074692_0055"/>
<keyword evidence="2" id="KW-1185">Reference proteome</keyword>
<dbReference type="Proteomes" id="UP000198959">
    <property type="component" value="Unassembled WGS sequence"/>
</dbReference>
<organism evidence="1 2">
    <name type="scientific">Micromonospora pallida</name>
    <dbReference type="NCBI Taxonomy" id="145854"/>
    <lineage>
        <taxon>Bacteria</taxon>
        <taxon>Bacillati</taxon>
        <taxon>Actinomycetota</taxon>
        <taxon>Actinomycetes</taxon>
        <taxon>Micromonosporales</taxon>
        <taxon>Micromonosporaceae</taxon>
        <taxon>Micromonospora</taxon>
    </lineage>
</organism>
<gene>
    <name evidence="1" type="ORF">GA0074692_0055</name>
</gene>
<evidence type="ECO:0000313" key="1">
    <source>
        <dbReference type="EMBL" id="SCL16960.1"/>
    </source>
</evidence>